<dbReference type="RefSeq" id="WP_041787592.1">
    <property type="nucleotide sequence ID" value="NZ_CP136799.1"/>
</dbReference>
<proteinExistence type="predicted"/>
<comment type="caution">
    <text evidence="1">The sequence shown here is derived from an EMBL/GenBank/DDBJ whole genome shotgun (WGS) entry which is preliminary data.</text>
</comment>
<evidence type="ECO:0000313" key="1">
    <source>
        <dbReference type="EMBL" id="RSJ23826.1"/>
    </source>
</evidence>
<sequence>MIAILRSYSDFSSQHLATVDLMRYSQNQICQSIENHNMTSENVQVVSFDDWQVSIILSLKQAYQLKSYILHHCNGDENLVKELLKKHWPLESILARRFEFVGEGDLNILTKLFENRSARNIALIVHSMGNASEIIAKFMRIGKIIATPQGFYISKYQEE</sequence>
<organism evidence="1 2">
    <name type="scientific">Streptococcus intermedius</name>
    <dbReference type="NCBI Taxonomy" id="1338"/>
    <lineage>
        <taxon>Bacteria</taxon>
        <taxon>Bacillati</taxon>
        <taxon>Bacillota</taxon>
        <taxon>Bacilli</taxon>
        <taxon>Lactobacillales</taxon>
        <taxon>Streptococcaceae</taxon>
        <taxon>Streptococcus</taxon>
        <taxon>Streptococcus anginosus group</taxon>
    </lineage>
</organism>
<dbReference type="Proteomes" id="UP000267137">
    <property type="component" value="Unassembled WGS sequence"/>
</dbReference>
<reference evidence="1 2" key="1">
    <citation type="submission" date="2018-11" db="EMBL/GenBank/DDBJ databases">
        <title>Species Designations Belie Phenotypic and Genotypic Heterogeneity in Oral Streptococci.</title>
        <authorList>
            <person name="Velsko I."/>
        </authorList>
    </citation>
    <scope>NUCLEOTIDE SEQUENCE [LARGE SCALE GENOMIC DNA]</scope>
    <source>
        <strain evidence="1 2">KLC02</strain>
    </source>
</reference>
<evidence type="ECO:0000313" key="2">
    <source>
        <dbReference type="Proteomes" id="UP000267137"/>
    </source>
</evidence>
<gene>
    <name evidence="1" type="ORF">D8827_04745</name>
</gene>
<accession>A0AAE8G1I0</accession>
<dbReference type="EMBL" id="RJOO01000002">
    <property type="protein sequence ID" value="RSJ23826.1"/>
    <property type="molecule type" value="Genomic_DNA"/>
</dbReference>
<protein>
    <submittedName>
        <fullName evidence="1">Uncharacterized protein</fullName>
    </submittedName>
</protein>
<name>A0AAE8G1I0_STRIT</name>
<dbReference type="AlphaFoldDB" id="A0AAE8G1I0"/>